<dbReference type="Pfam" id="PF00535">
    <property type="entry name" value="Glycos_transf_2"/>
    <property type="match status" value="1"/>
</dbReference>
<feature type="domain" description="Glycosyltransferase 2-like" evidence="7">
    <location>
        <begin position="36"/>
        <end position="152"/>
    </location>
</feature>
<dbReference type="Proteomes" id="UP000242592">
    <property type="component" value="Unassembled WGS sequence"/>
</dbReference>
<dbReference type="PANTHER" id="PTHR43646">
    <property type="entry name" value="GLYCOSYLTRANSFERASE"/>
    <property type="match status" value="1"/>
</dbReference>
<comment type="subcellular location">
    <subcellularLocation>
        <location evidence="1">Cell membrane</location>
    </subcellularLocation>
</comment>
<dbReference type="InterPro" id="IPR001173">
    <property type="entry name" value="Glyco_trans_2-like"/>
</dbReference>
<keyword evidence="3" id="KW-0328">Glycosyltransferase</keyword>
<keyword evidence="6" id="KW-1133">Transmembrane helix</keyword>
<accession>A0A1M5U8A6</accession>
<dbReference type="GO" id="GO:0005886">
    <property type="term" value="C:plasma membrane"/>
    <property type="evidence" value="ECO:0007669"/>
    <property type="project" value="UniProtKB-SubCell"/>
</dbReference>
<keyword evidence="5 6" id="KW-0472">Membrane</keyword>
<dbReference type="CDD" id="cd00761">
    <property type="entry name" value="Glyco_tranf_GTA_type"/>
    <property type="match status" value="1"/>
</dbReference>
<evidence type="ECO:0000313" key="9">
    <source>
        <dbReference type="Proteomes" id="UP000242592"/>
    </source>
</evidence>
<feature type="transmembrane region" description="Helical" evidence="6">
    <location>
        <begin position="319"/>
        <end position="337"/>
    </location>
</feature>
<evidence type="ECO:0000256" key="4">
    <source>
        <dbReference type="ARBA" id="ARBA00022679"/>
    </source>
</evidence>
<evidence type="ECO:0000256" key="5">
    <source>
        <dbReference type="ARBA" id="ARBA00023136"/>
    </source>
</evidence>
<sequence length="361" mass="41503">MLIVSLVIVSYFIGWLFYANYRFLYPRKSKKVFKVSIIIPARNEELNIGKLLKSIGLQTYPIHEIIVVDDNSTDKTAEVAGAFENVKIVSLKNEPPEGWNGKPWACWNGYLASTGEILLFIDADVELTEKAVESLIAEYEKYGGLFSVWPYQRLEKRYEHFNYMFNIFAVSSTTLLKVFGKAKPIGAFGPVVLTSKEDYEKTGGHSSVSSEIVEDLRLGQVYLEKGIKVNNYLGHNLIKFRMYPKGLKELLEGTTKNMAVGLQKSNFINTLLILVWFFGILYSIPLKLTPFKILLYFSYVIQFYLMTRKVGDYDLLDALIYPFYSLFFILTLLWSIYKTVFLKKVSWKGREIIVKSSTNDK</sequence>
<keyword evidence="2" id="KW-1003">Cell membrane</keyword>
<evidence type="ECO:0000256" key="6">
    <source>
        <dbReference type="SAM" id="Phobius"/>
    </source>
</evidence>
<feature type="transmembrane region" description="Helical" evidence="6">
    <location>
        <begin position="6"/>
        <end position="24"/>
    </location>
</feature>
<dbReference type="PANTHER" id="PTHR43646:SF2">
    <property type="entry name" value="GLYCOSYLTRANSFERASE 2-LIKE DOMAIN-CONTAINING PROTEIN"/>
    <property type="match status" value="1"/>
</dbReference>
<reference evidence="9" key="1">
    <citation type="submission" date="2016-11" db="EMBL/GenBank/DDBJ databases">
        <authorList>
            <person name="Varghese N."/>
            <person name="Submissions S."/>
        </authorList>
    </citation>
    <scope>NUCLEOTIDE SEQUENCE [LARGE SCALE GENOMIC DNA]</scope>
    <source>
        <strain evidence="9">DSM 15807</strain>
    </source>
</reference>
<keyword evidence="4 8" id="KW-0808">Transferase</keyword>
<dbReference type="EMBL" id="FQXN01000009">
    <property type="protein sequence ID" value="SHH59148.1"/>
    <property type="molecule type" value="Genomic_DNA"/>
</dbReference>
<dbReference type="RefSeq" id="WP_200773549.1">
    <property type="nucleotide sequence ID" value="NZ_FQXN01000009.1"/>
</dbReference>
<organism evidence="8 9">
    <name type="scientific">Thermosipho atlanticus DSM 15807</name>
    <dbReference type="NCBI Taxonomy" id="1123380"/>
    <lineage>
        <taxon>Bacteria</taxon>
        <taxon>Thermotogati</taxon>
        <taxon>Thermotogota</taxon>
        <taxon>Thermotogae</taxon>
        <taxon>Thermotogales</taxon>
        <taxon>Fervidobacteriaceae</taxon>
        <taxon>Thermosipho</taxon>
    </lineage>
</organism>
<dbReference type="STRING" id="1123380.SAMN02745199_1666"/>
<evidence type="ECO:0000259" key="7">
    <source>
        <dbReference type="Pfam" id="PF00535"/>
    </source>
</evidence>
<evidence type="ECO:0000256" key="1">
    <source>
        <dbReference type="ARBA" id="ARBA00004236"/>
    </source>
</evidence>
<dbReference type="InterPro" id="IPR029044">
    <property type="entry name" value="Nucleotide-diphossugar_trans"/>
</dbReference>
<name>A0A1M5U8A6_9BACT</name>
<evidence type="ECO:0000313" key="8">
    <source>
        <dbReference type="EMBL" id="SHH59148.1"/>
    </source>
</evidence>
<dbReference type="GO" id="GO:0016757">
    <property type="term" value="F:glycosyltransferase activity"/>
    <property type="evidence" value="ECO:0007669"/>
    <property type="project" value="UniProtKB-KW"/>
</dbReference>
<evidence type="ECO:0000256" key="2">
    <source>
        <dbReference type="ARBA" id="ARBA00022475"/>
    </source>
</evidence>
<protein>
    <submittedName>
        <fullName evidence="8">Glycosyltransferase, catalytic subunit of cellulose synthase and poly-beta-1,6-N-acetylglucosamine synthase</fullName>
    </submittedName>
</protein>
<dbReference type="SUPFAM" id="SSF53448">
    <property type="entry name" value="Nucleotide-diphospho-sugar transferases"/>
    <property type="match status" value="1"/>
</dbReference>
<dbReference type="Gene3D" id="3.90.550.10">
    <property type="entry name" value="Spore Coat Polysaccharide Biosynthesis Protein SpsA, Chain A"/>
    <property type="match status" value="1"/>
</dbReference>
<gene>
    <name evidence="8" type="ORF">SAMN02745199_1666</name>
</gene>
<keyword evidence="9" id="KW-1185">Reference proteome</keyword>
<keyword evidence="6" id="KW-0812">Transmembrane</keyword>
<proteinExistence type="predicted"/>
<feature type="transmembrane region" description="Helical" evidence="6">
    <location>
        <begin position="266"/>
        <end position="284"/>
    </location>
</feature>
<dbReference type="AlphaFoldDB" id="A0A1M5U8A6"/>
<evidence type="ECO:0000256" key="3">
    <source>
        <dbReference type="ARBA" id="ARBA00022676"/>
    </source>
</evidence>